<feature type="transmembrane region" description="Helical" evidence="6">
    <location>
        <begin position="316"/>
        <end position="340"/>
    </location>
</feature>
<evidence type="ECO:0000256" key="2">
    <source>
        <dbReference type="ARBA" id="ARBA00022475"/>
    </source>
</evidence>
<reference evidence="7 8" key="1">
    <citation type="journal article" date="2015" name="Genome Announc.">
        <title>Complete Genome Sequence of Methanosphaerula palustris E1-9CT, a Hydrogenotrophic Methanogen Isolated from a Minerotrophic Fen Peatland.</title>
        <authorList>
            <person name="Cadillo-Quiroz H."/>
            <person name="Browne P."/>
            <person name="Kyrpides N."/>
            <person name="Woyke T."/>
            <person name="Goodwin L."/>
            <person name="Detter C."/>
            <person name="Yavitt J.B."/>
            <person name="Zinder S.H."/>
        </authorList>
    </citation>
    <scope>NUCLEOTIDE SEQUENCE [LARGE SCALE GENOMIC DNA]</scope>
    <source>
        <strain evidence="8">ATCC BAA-1556 / DSM 19958 / E1-9c</strain>
    </source>
</reference>
<dbReference type="RefSeq" id="WP_012616726.1">
    <property type="nucleotide sequence ID" value="NC_011832.1"/>
</dbReference>
<proteinExistence type="predicted"/>
<feature type="transmembrane region" description="Helical" evidence="6">
    <location>
        <begin position="78"/>
        <end position="100"/>
    </location>
</feature>
<keyword evidence="5 6" id="KW-0472">Membrane</keyword>
<dbReference type="InterPro" id="IPR050833">
    <property type="entry name" value="Poly_Biosynth_Transport"/>
</dbReference>
<evidence type="ECO:0000256" key="3">
    <source>
        <dbReference type="ARBA" id="ARBA00022692"/>
    </source>
</evidence>
<feature type="transmembrane region" description="Helical" evidence="6">
    <location>
        <begin position="201"/>
        <end position="224"/>
    </location>
</feature>
<feature type="transmembrane region" description="Helical" evidence="6">
    <location>
        <begin position="437"/>
        <end position="456"/>
    </location>
</feature>
<evidence type="ECO:0000313" key="8">
    <source>
        <dbReference type="Proteomes" id="UP000002457"/>
    </source>
</evidence>
<accession>B8GHT7</accession>
<feature type="transmembrane region" description="Helical" evidence="6">
    <location>
        <begin position="413"/>
        <end position="431"/>
    </location>
</feature>
<evidence type="ECO:0000256" key="5">
    <source>
        <dbReference type="ARBA" id="ARBA00023136"/>
    </source>
</evidence>
<dbReference type="Proteomes" id="UP000002457">
    <property type="component" value="Chromosome"/>
</dbReference>
<keyword evidence="3 6" id="KW-0812">Transmembrane</keyword>
<feature type="transmembrane region" description="Helical" evidence="6">
    <location>
        <begin position="352"/>
        <end position="370"/>
    </location>
</feature>
<dbReference type="GO" id="GO:0005886">
    <property type="term" value="C:plasma membrane"/>
    <property type="evidence" value="ECO:0007669"/>
    <property type="project" value="UniProtKB-SubCell"/>
</dbReference>
<evidence type="ECO:0000313" key="7">
    <source>
        <dbReference type="EMBL" id="ACL15407.1"/>
    </source>
</evidence>
<dbReference type="PANTHER" id="PTHR30250:SF11">
    <property type="entry name" value="O-ANTIGEN TRANSPORTER-RELATED"/>
    <property type="match status" value="1"/>
</dbReference>
<name>B8GHT7_METPE</name>
<dbReference type="KEGG" id="mpl:Mpal_0011"/>
<evidence type="ECO:0000256" key="6">
    <source>
        <dbReference type="SAM" id="Phobius"/>
    </source>
</evidence>
<protein>
    <submittedName>
        <fullName evidence="7">Polysaccharide biosynthesis protein</fullName>
    </submittedName>
</protein>
<keyword evidence="4 6" id="KW-1133">Transmembrane helix</keyword>
<dbReference type="Pfam" id="PF01943">
    <property type="entry name" value="Polysacc_synt"/>
    <property type="match status" value="1"/>
</dbReference>
<keyword evidence="2" id="KW-1003">Cell membrane</keyword>
<sequence length="481" mass="50894" precursor="true">MGITPVRRQSFIGFMSTIGSTIVGFISTVFIAHVAGAGPLGAFYLLTAYTNILNLIADGGTGGAAVQRIAEGDEENAYFSAFAAVRLLLCLLTIGALLIARPFLVNLDQAGLFPWLVITVLVGTVSALAVTGVYGRGKAGVSQIADLTGTIVRVIGQVALVALGYEVAGLAGGMVAGLVAATLVDYRFLDLSFVRFQWRHLIGLWSFAVWSFLGGITAVVVGSVDTILLGHFLPNSDVGFYRTAFQLATMALFTTLAVRSSLGPRITRWFREGAIPAIEEALARAFTYAFLLAVPVCTGGWLLGGRLLYYLYGEPFVAATPALAVLFAAEAVTILVTLEGMCLGSMNRPRETVTAAAAAAVVLLLLDLLLIPLMGITGAAVGLLASMVMNWVLLHRSLKRQMVVRIERHSIQVILSASMVMGAVVLLYRMVVSIDTLPALLGAVLVGGVVYGGLVLRGDLAVHDEIATLVRDLGLPWPSWL</sequence>
<dbReference type="InterPro" id="IPR002797">
    <property type="entry name" value="Polysacc_synth"/>
</dbReference>
<gene>
    <name evidence="7" type="ordered locus">Mpal_0011</name>
</gene>
<feature type="transmembrane region" description="Helical" evidence="6">
    <location>
        <begin position="112"/>
        <end position="135"/>
    </location>
</feature>
<dbReference type="AlphaFoldDB" id="B8GHT7"/>
<evidence type="ECO:0000256" key="1">
    <source>
        <dbReference type="ARBA" id="ARBA00004651"/>
    </source>
</evidence>
<dbReference type="STRING" id="521011.Mpal_0011"/>
<feature type="transmembrane region" description="Helical" evidence="6">
    <location>
        <begin position="244"/>
        <end position="262"/>
    </location>
</feature>
<dbReference type="GeneID" id="7270123"/>
<dbReference type="OrthoDB" id="112053at2157"/>
<keyword evidence="8" id="KW-1185">Reference proteome</keyword>
<organism evidence="7 8">
    <name type="scientific">Methanosphaerula palustris (strain ATCC BAA-1556 / DSM 19958 / E1-9c)</name>
    <dbReference type="NCBI Taxonomy" id="521011"/>
    <lineage>
        <taxon>Archaea</taxon>
        <taxon>Methanobacteriati</taxon>
        <taxon>Methanobacteriota</taxon>
        <taxon>Stenosarchaea group</taxon>
        <taxon>Methanomicrobia</taxon>
        <taxon>Methanomicrobiales</taxon>
        <taxon>Methanoregulaceae</taxon>
        <taxon>Methanosphaerula</taxon>
    </lineage>
</organism>
<dbReference type="EMBL" id="CP001338">
    <property type="protein sequence ID" value="ACL15407.1"/>
    <property type="molecule type" value="Genomic_DNA"/>
</dbReference>
<comment type="subcellular location">
    <subcellularLocation>
        <location evidence="1">Cell membrane</location>
        <topology evidence="1">Multi-pass membrane protein</topology>
    </subcellularLocation>
</comment>
<dbReference type="PANTHER" id="PTHR30250">
    <property type="entry name" value="PST FAMILY PREDICTED COLANIC ACID TRANSPORTER"/>
    <property type="match status" value="1"/>
</dbReference>
<feature type="transmembrane region" description="Helical" evidence="6">
    <location>
        <begin position="282"/>
        <end position="304"/>
    </location>
</feature>
<feature type="transmembrane region" description="Helical" evidence="6">
    <location>
        <begin position="376"/>
        <end position="393"/>
    </location>
</feature>
<evidence type="ECO:0000256" key="4">
    <source>
        <dbReference type="ARBA" id="ARBA00022989"/>
    </source>
</evidence>
<dbReference type="HOGENOM" id="CLU_043240_0_0_2"/>
<feature type="transmembrane region" description="Helical" evidence="6">
    <location>
        <begin position="12"/>
        <end position="36"/>
    </location>
</feature>
<dbReference type="eggNOG" id="arCOG02209">
    <property type="taxonomic scope" value="Archaea"/>
</dbReference>